<accession>A0A6J7NLF1</accession>
<name>A0A6J7NLF1_9ZZZZ</name>
<organism evidence="1">
    <name type="scientific">freshwater metagenome</name>
    <dbReference type="NCBI Taxonomy" id="449393"/>
    <lineage>
        <taxon>unclassified sequences</taxon>
        <taxon>metagenomes</taxon>
        <taxon>ecological metagenomes</taxon>
    </lineage>
</organism>
<protein>
    <submittedName>
        <fullName evidence="1">Unannotated protein</fullName>
    </submittedName>
</protein>
<sequence length="68" mass="6882">MPGVSCTTMLRPVSRSPQMTLSTPGGNTSPINFAMSAVEAGVVSLGFSTVVLPAAIAGMNFQTPIING</sequence>
<gene>
    <name evidence="1" type="ORF">UFOPK4000_00726</name>
</gene>
<proteinExistence type="predicted"/>
<reference evidence="1" key="1">
    <citation type="submission" date="2020-05" db="EMBL/GenBank/DDBJ databases">
        <authorList>
            <person name="Chiriac C."/>
            <person name="Salcher M."/>
            <person name="Ghai R."/>
            <person name="Kavagutti S V."/>
        </authorList>
    </citation>
    <scope>NUCLEOTIDE SEQUENCE</scope>
</reference>
<evidence type="ECO:0000313" key="1">
    <source>
        <dbReference type="EMBL" id="CAB4991519.1"/>
    </source>
</evidence>
<dbReference type="EMBL" id="CAFBOT010000117">
    <property type="protein sequence ID" value="CAB4991519.1"/>
    <property type="molecule type" value="Genomic_DNA"/>
</dbReference>
<dbReference type="AlphaFoldDB" id="A0A6J7NLF1"/>